<evidence type="ECO:0000256" key="4">
    <source>
        <dbReference type="ARBA" id="ARBA00023136"/>
    </source>
</evidence>
<evidence type="ECO:0000313" key="8">
    <source>
        <dbReference type="Proteomes" id="UP000236000"/>
    </source>
</evidence>
<dbReference type="InterPro" id="IPR001694">
    <property type="entry name" value="NADH_UbQ_OxRdtase_su1/FPO"/>
</dbReference>
<comment type="caution">
    <text evidence="7">The sequence shown here is derived from an EMBL/GenBank/DDBJ whole genome shotgun (WGS) entry which is preliminary data.</text>
</comment>
<keyword evidence="5 6" id="KW-0520">NAD</keyword>
<dbReference type="GO" id="GO:0005886">
    <property type="term" value="C:plasma membrane"/>
    <property type="evidence" value="ECO:0007669"/>
    <property type="project" value="UniProtKB-SubCell"/>
</dbReference>
<dbReference type="Proteomes" id="UP000236000">
    <property type="component" value="Unassembled WGS sequence"/>
</dbReference>
<dbReference type="Pfam" id="PF00146">
    <property type="entry name" value="NADHdh"/>
    <property type="match status" value="2"/>
</dbReference>
<keyword evidence="5" id="KW-0830">Ubiquinone</keyword>
<evidence type="ECO:0000256" key="5">
    <source>
        <dbReference type="HAMAP-Rule" id="MF_01350"/>
    </source>
</evidence>
<evidence type="ECO:0000313" key="7">
    <source>
        <dbReference type="EMBL" id="PNC17627.1"/>
    </source>
</evidence>
<feature type="transmembrane region" description="Helical" evidence="5">
    <location>
        <begin position="324"/>
        <end position="344"/>
    </location>
</feature>
<comment type="subunit">
    <text evidence="5">NDH-1 is composed of 14 different subunits. Subunits NuoA, H, J, K, L, M, N constitute the membrane sector of the complex.</text>
</comment>
<feature type="transmembrane region" description="Helical" evidence="5">
    <location>
        <begin position="265"/>
        <end position="287"/>
    </location>
</feature>
<comment type="catalytic activity">
    <reaction evidence="5">
        <text>a quinone + NADH + 5 H(+)(in) = a quinol + NAD(+) + 4 H(+)(out)</text>
        <dbReference type="Rhea" id="RHEA:57888"/>
        <dbReference type="ChEBI" id="CHEBI:15378"/>
        <dbReference type="ChEBI" id="CHEBI:24646"/>
        <dbReference type="ChEBI" id="CHEBI:57540"/>
        <dbReference type="ChEBI" id="CHEBI:57945"/>
        <dbReference type="ChEBI" id="CHEBI:132124"/>
    </reaction>
</comment>
<comment type="subcellular location">
    <subcellularLocation>
        <location evidence="5 6">Cell membrane</location>
        <topology evidence="5 6">Multi-pass membrane protein</topology>
    </subcellularLocation>
    <subcellularLocation>
        <location evidence="1">Membrane</location>
        <topology evidence="1">Multi-pass membrane protein</topology>
    </subcellularLocation>
</comment>
<dbReference type="HAMAP" id="MF_01350">
    <property type="entry name" value="NDH1_NuoH"/>
    <property type="match status" value="1"/>
</dbReference>
<feature type="transmembrane region" description="Helical" evidence="5">
    <location>
        <begin position="395"/>
        <end position="421"/>
    </location>
</feature>
<dbReference type="RefSeq" id="WP_102714210.1">
    <property type="nucleotide sequence ID" value="NZ_CABMLK010000001.1"/>
</dbReference>
<feature type="transmembrane region" description="Helical" evidence="5">
    <location>
        <begin position="17"/>
        <end position="45"/>
    </location>
</feature>
<dbReference type="InterPro" id="IPR018086">
    <property type="entry name" value="NADH_UbQ_OxRdtase_su1_CS"/>
</dbReference>
<dbReference type="PANTHER" id="PTHR11432">
    <property type="entry name" value="NADH DEHYDROGENASE SUBUNIT 1"/>
    <property type="match status" value="1"/>
</dbReference>
<gene>
    <name evidence="5" type="primary">nuoH</name>
    <name evidence="7" type="ORF">CXU22_07695</name>
</gene>
<keyword evidence="3 5" id="KW-1133">Transmembrane helix</keyword>
<evidence type="ECO:0000256" key="2">
    <source>
        <dbReference type="ARBA" id="ARBA00022692"/>
    </source>
</evidence>
<dbReference type="PROSITE" id="PS00668">
    <property type="entry name" value="COMPLEX1_ND1_2"/>
    <property type="match status" value="1"/>
</dbReference>
<keyword evidence="5" id="KW-0874">Quinone</keyword>
<reference evidence="7 8" key="1">
    <citation type="journal article" date="2017" name="BMC Genomics">
        <title>Genome sequencing of 39 Akkermansia muciniphila isolates reveals its population structure, genomic and functional diverisity, and global distribution in mammalian gut microbiotas.</title>
        <authorList>
            <person name="Guo X."/>
            <person name="Li S."/>
            <person name="Zhang J."/>
            <person name="Wu F."/>
            <person name="Li X."/>
            <person name="Wu D."/>
            <person name="Zhang M."/>
            <person name="Ou Z."/>
            <person name="Jie Z."/>
            <person name="Yan Q."/>
            <person name="Li P."/>
            <person name="Yi J."/>
            <person name="Peng Y."/>
        </authorList>
    </citation>
    <scope>NUCLEOTIDE SEQUENCE [LARGE SCALE GENOMIC DNA]</scope>
    <source>
        <strain evidence="7 8">GP24</strain>
    </source>
</reference>
<keyword evidence="5" id="KW-1278">Translocase</keyword>
<dbReference type="GO" id="GO:0048038">
    <property type="term" value="F:quinone binding"/>
    <property type="evidence" value="ECO:0007669"/>
    <property type="project" value="UniProtKB-KW"/>
</dbReference>
<evidence type="ECO:0000256" key="3">
    <source>
        <dbReference type="ARBA" id="ARBA00022989"/>
    </source>
</evidence>
<protein>
    <recommendedName>
        <fullName evidence="5">NADH-quinone oxidoreductase subunit H</fullName>
        <ecNumber evidence="5">7.1.1.-</ecNumber>
    </recommendedName>
    <alternativeName>
        <fullName evidence="5">NADH dehydrogenase I subunit H</fullName>
    </alternativeName>
    <alternativeName>
        <fullName evidence="5">NDH-1 subunit H</fullName>
    </alternativeName>
</protein>
<evidence type="ECO:0000256" key="6">
    <source>
        <dbReference type="RuleBase" id="RU000471"/>
    </source>
</evidence>
<feature type="transmembrane region" description="Helical" evidence="5">
    <location>
        <begin position="180"/>
        <end position="200"/>
    </location>
</feature>
<dbReference type="OrthoDB" id="9803734at2"/>
<dbReference type="EC" id="7.1.1.-" evidence="5"/>
<dbReference type="GO" id="GO:0009060">
    <property type="term" value="P:aerobic respiration"/>
    <property type="evidence" value="ECO:0007669"/>
    <property type="project" value="TreeGrafter"/>
</dbReference>
<organism evidence="7 8">
    <name type="scientific">Akkermansia muciniphila</name>
    <dbReference type="NCBI Taxonomy" id="239935"/>
    <lineage>
        <taxon>Bacteria</taxon>
        <taxon>Pseudomonadati</taxon>
        <taxon>Verrucomicrobiota</taxon>
        <taxon>Verrucomicrobiia</taxon>
        <taxon>Verrucomicrobiales</taxon>
        <taxon>Akkermansiaceae</taxon>
        <taxon>Akkermansia</taxon>
    </lineage>
</organism>
<dbReference type="GO" id="GO:0016655">
    <property type="term" value="F:oxidoreductase activity, acting on NAD(P)H, quinone or similar compound as acceptor"/>
    <property type="evidence" value="ECO:0007669"/>
    <property type="project" value="UniProtKB-UniRule"/>
</dbReference>
<feature type="transmembrane region" description="Helical" evidence="5">
    <location>
        <begin position="356"/>
        <end position="383"/>
    </location>
</feature>
<proteinExistence type="inferred from homology"/>
<sequence>MIDSILTFCDEVLSNPVWFYIITLLIKIVICFAITILFIPVCVYIERRVAAWIQDRVGPNRAGIPLSIFRRFGAKSDLPFKKTLDYFGLPHDGKIANLCRFFRLDRDIPIFGLVQPMVDGGKLFLKQDFTPPFVRRVYFWIAPILVLAPPLMTAAVVPFAGDLHTSYGNVNMAVANLSVGPLWMFAISSLSVYGLVLAGWSSNSKFPFLGGVRSSAQMISYEISMGLSIIPVLMIYSTLDLSNIVEYQAANGWLMLPVWGEGLSWQRWILLVPIAISFIIFLTSIFAEANRTPFDMSECETDLVGGYHTEYSSMKFAQFFMGEYAAMVVGSSLVITLFLGGWSIGFGLDGWLNEHVANWVAVICQLIAYVLKLLFFVFFFVWVRWTLPRFRYDQVMKLGWMVFFELAVINIFITAAILYFVK</sequence>
<keyword evidence="2 5" id="KW-0812">Transmembrane</keyword>
<keyword evidence="5" id="KW-1003">Cell membrane</keyword>
<name>A0A2N8HCK7_9BACT</name>
<dbReference type="PANTHER" id="PTHR11432:SF3">
    <property type="entry name" value="NADH-UBIQUINONE OXIDOREDUCTASE CHAIN 1"/>
    <property type="match status" value="1"/>
</dbReference>
<feature type="transmembrane region" description="Helical" evidence="5">
    <location>
        <begin position="137"/>
        <end position="160"/>
    </location>
</feature>
<dbReference type="EMBL" id="PJKA01000012">
    <property type="protein sequence ID" value="PNC17627.1"/>
    <property type="molecule type" value="Genomic_DNA"/>
</dbReference>
<feature type="transmembrane region" description="Helical" evidence="5">
    <location>
        <begin position="221"/>
        <end position="245"/>
    </location>
</feature>
<comment type="similarity">
    <text evidence="5 6">Belongs to the complex I subunit 1 family.</text>
</comment>
<accession>A0A2N8HCK7</accession>
<comment type="function">
    <text evidence="5">NDH-1 shuttles electrons from NADH, via FMN and iron-sulfur (Fe-S) centers, to quinones in the respiratory chain. The immediate electron acceptor for the enzyme in this species is believed to be ubiquinone. Couples the redox reaction to proton translocation (for every two electrons transferred, four hydrogen ions are translocated across the cytoplasmic membrane), and thus conserves the redox energy in a proton gradient. This subunit may bind ubiquinone.</text>
</comment>
<dbReference type="GO" id="GO:0003954">
    <property type="term" value="F:NADH dehydrogenase activity"/>
    <property type="evidence" value="ECO:0007669"/>
    <property type="project" value="TreeGrafter"/>
</dbReference>
<evidence type="ECO:0000256" key="1">
    <source>
        <dbReference type="ARBA" id="ARBA00004141"/>
    </source>
</evidence>
<dbReference type="AlphaFoldDB" id="A0A2N8HCK7"/>
<keyword evidence="4 5" id="KW-0472">Membrane</keyword>